<evidence type="ECO:0000256" key="5">
    <source>
        <dbReference type="PROSITE-ProRule" id="PRU00325"/>
    </source>
</evidence>
<dbReference type="InterPro" id="IPR006564">
    <property type="entry name" value="Znf_PMZ"/>
</dbReference>
<sequence length="202" mass="23821">MDQNVQHLWDKSSSTKHDYRILDTFEARENSWLKRMYQLRHRWNTAFNNDVSSGDQVYISELDKGNPLLLHASQVYTHAIYKDFENIIKTKPEKIKKVILDIKILEVKCPCKKFESMGILCRHALKVLDMKNIYSIPEIYIMKRWSKDVKDLISTEMFDSYNLDKENVESEIVFSNSALRCTHDMISKSRPYNDARAMFGSI</sequence>
<organism evidence="8 9">
    <name type="scientific">Buddleja alternifolia</name>
    <dbReference type="NCBI Taxonomy" id="168488"/>
    <lineage>
        <taxon>Eukaryota</taxon>
        <taxon>Viridiplantae</taxon>
        <taxon>Streptophyta</taxon>
        <taxon>Embryophyta</taxon>
        <taxon>Tracheophyta</taxon>
        <taxon>Spermatophyta</taxon>
        <taxon>Magnoliopsida</taxon>
        <taxon>eudicotyledons</taxon>
        <taxon>Gunneridae</taxon>
        <taxon>Pentapetalae</taxon>
        <taxon>asterids</taxon>
        <taxon>lamiids</taxon>
        <taxon>Lamiales</taxon>
        <taxon>Scrophulariaceae</taxon>
        <taxon>Buddlejeae</taxon>
        <taxon>Buddleja</taxon>
    </lineage>
</organism>
<dbReference type="Proteomes" id="UP000826271">
    <property type="component" value="Unassembled WGS sequence"/>
</dbReference>
<evidence type="ECO:0000313" key="8">
    <source>
        <dbReference type="EMBL" id="KAG8369029.1"/>
    </source>
</evidence>
<dbReference type="Pfam" id="PF04434">
    <property type="entry name" value="SWIM"/>
    <property type="match status" value="1"/>
</dbReference>
<accession>A0AAV6WE76</accession>
<dbReference type="PANTHER" id="PTHR31669:SF302">
    <property type="entry name" value="PROTEIN FAR1-RELATED SEQUENCE"/>
    <property type="match status" value="1"/>
</dbReference>
<dbReference type="PANTHER" id="PTHR31669">
    <property type="entry name" value="PROTEIN FAR1-RELATED SEQUENCE 10-RELATED"/>
    <property type="match status" value="1"/>
</dbReference>
<dbReference type="AlphaFoldDB" id="A0AAV6WE76"/>
<keyword evidence="6" id="KW-0539">Nucleus</keyword>
<evidence type="ECO:0000256" key="1">
    <source>
        <dbReference type="ARBA" id="ARBA00005889"/>
    </source>
</evidence>
<evidence type="ECO:0000256" key="6">
    <source>
        <dbReference type="RuleBase" id="RU367018"/>
    </source>
</evidence>
<comment type="caution">
    <text evidence="8">The sequence shown here is derived from an EMBL/GenBank/DDBJ whole genome shotgun (WGS) entry which is preliminary data.</text>
</comment>
<comment type="function">
    <text evidence="6">Putative transcription activator involved in regulating light control of development.</text>
</comment>
<evidence type="ECO:0000259" key="7">
    <source>
        <dbReference type="PROSITE" id="PS50966"/>
    </source>
</evidence>
<dbReference type="InterPro" id="IPR007527">
    <property type="entry name" value="Znf_SWIM"/>
</dbReference>
<dbReference type="GO" id="GO:0008270">
    <property type="term" value="F:zinc ion binding"/>
    <property type="evidence" value="ECO:0007669"/>
    <property type="project" value="UniProtKB-UniRule"/>
</dbReference>
<evidence type="ECO:0000313" key="9">
    <source>
        <dbReference type="Proteomes" id="UP000826271"/>
    </source>
</evidence>
<proteinExistence type="inferred from homology"/>
<reference evidence="8" key="1">
    <citation type="submission" date="2019-10" db="EMBL/GenBank/DDBJ databases">
        <authorList>
            <person name="Zhang R."/>
            <person name="Pan Y."/>
            <person name="Wang J."/>
            <person name="Ma R."/>
            <person name="Yu S."/>
        </authorList>
    </citation>
    <scope>NUCLEOTIDE SEQUENCE</scope>
    <source>
        <strain evidence="8">LA-IB0</strain>
        <tissue evidence="8">Leaf</tissue>
    </source>
</reference>
<name>A0AAV6WE76_9LAMI</name>
<protein>
    <recommendedName>
        <fullName evidence="6">Protein FAR1-RELATED SEQUENCE</fullName>
    </recommendedName>
</protein>
<keyword evidence="9" id="KW-1185">Reference proteome</keyword>
<comment type="subcellular location">
    <subcellularLocation>
        <location evidence="6">Nucleus</location>
    </subcellularLocation>
</comment>
<dbReference type="GO" id="GO:0006355">
    <property type="term" value="P:regulation of DNA-templated transcription"/>
    <property type="evidence" value="ECO:0007669"/>
    <property type="project" value="UniProtKB-UniRule"/>
</dbReference>
<dbReference type="PROSITE" id="PS50966">
    <property type="entry name" value="ZF_SWIM"/>
    <property type="match status" value="1"/>
</dbReference>
<dbReference type="EMBL" id="WHWC01000015">
    <property type="protein sequence ID" value="KAG8369029.1"/>
    <property type="molecule type" value="Genomic_DNA"/>
</dbReference>
<dbReference type="SMART" id="SM00575">
    <property type="entry name" value="ZnF_PMZ"/>
    <property type="match status" value="1"/>
</dbReference>
<evidence type="ECO:0000256" key="4">
    <source>
        <dbReference type="ARBA" id="ARBA00022833"/>
    </source>
</evidence>
<evidence type="ECO:0000256" key="2">
    <source>
        <dbReference type="ARBA" id="ARBA00022723"/>
    </source>
</evidence>
<gene>
    <name evidence="8" type="ORF">BUALT_Bualt15G0107700</name>
</gene>
<evidence type="ECO:0000256" key="3">
    <source>
        <dbReference type="ARBA" id="ARBA00022771"/>
    </source>
</evidence>
<keyword evidence="2 6" id="KW-0479">Metal-binding</keyword>
<comment type="similarity">
    <text evidence="1 6">Belongs to the FHY3/FAR1 family.</text>
</comment>
<dbReference type="InterPro" id="IPR031052">
    <property type="entry name" value="FHY3/FAR1"/>
</dbReference>
<keyword evidence="4 6" id="KW-0862">Zinc</keyword>
<feature type="domain" description="SWIM-type" evidence="7">
    <location>
        <begin position="100"/>
        <end position="132"/>
    </location>
</feature>
<dbReference type="GO" id="GO:0005634">
    <property type="term" value="C:nucleus"/>
    <property type="evidence" value="ECO:0007669"/>
    <property type="project" value="UniProtKB-SubCell"/>
</dbReference>
<keyword evidence="3 5" id="KW-0863">Zinc-finger</keyword>